<dbReference type="OrthoDB" id="661148at2759"/>
<feature type="region of interest" description="Disordered" evidence="5">
    <location>
        <begin position="184"/>
        <end position="213"/>
    </location>
</feature>
<dbReference type="GO" id="GO:0008270">
    <property type="term" value="F:zinc ion binding"/>
    <property type="evidence" value="ECO:0007669"/>
    <property type="project" value="UniProtKB-KW"/>
</dbReference>
<feature type="domain" description="ZZ-type" evidence="6">
    <location>
        <begin position="462"/>
        <end position="521"/>
    </location>
</feature>
<dbReference type="PROSITE" id="PS50135">
    <property type="entry name" value="ZF_ZZ_2"/>
    <property type="match status" value="1"/>
</dbReference>
<feature type="region of interest" description="Disordered" evidence="5">
    <location>
        <begin position="127"/>
        <end position="155"/>
    </location>
</feature>
<keyword evidence="1" id="KW-0479">Metal-binding</keyword>
<dbReference type="Pfam" id="PF00569">
    <property type="entry name" value="ZZ"/>
    <property type="match status" value="1"/>
</dbReference>
<evidence type="ECO:0000259" key="6">
    <source>
        <dbReference type="PROSITE" id="PS50135"/>
    </source>
</evidence>
<reference evidence="7" key="1">
    <citation type="journal article" date="2020" name="Stud. Mycol.">
        <title>101 Dothideomycetes genomes: a test case for predicting lifestyles and emergence of pathogens.</title>
        <authorList>
            <person name="Haridas S."/>
            <person name="Albert R."/>
            <person name="Binder M."/>
            <person name="Bloem J."/>
            <person name="Labutti K."/>
            <person name="Salamov A."/>
            <person name="Andreopoulos B."/>
            <person name="Baker S."/>
            <person name="Barry K."/>
            <person name="Bills G."/>
            <person name="Bluhm B."/>
            <person name="Cannon C."/>
            <person name="Castanera R."/>
            <person name="Culley D."/>
            <person name="Daum C."/>
            <person name="Ezra D."/>
            <person name="Gonzalez J."/>
            <person name="Henrissat B."/>
            <person name="Kuo A."/>
            <person name="Liang C."/>
            <person name="Lipzen A."/>
            <person name="Lutzoni F."/>
            <person name="Magnuson J."/>
            <person name="Mondo S."/>
            <person name="Nolan M."/>
            <person name="Ohm R."/>
            <person name="Pangilinan J."/>
            <person name="Park H.-J."/>
            <person name="Ramirez L."/>
            <person name="Alfaro M."/>
            <person name="Sun H."/>
            <person name="Tritt A."/>
            <person name="Yoshinaga Y."/>
            <person name="Zwiers L.-H."/>
            <person name="Turgeon B."/>
            <person name="Goodwin S."/>
            <person name="Spatafora J."/>
            <person name="Crous P."/>
            <person name="Grigoriev I."/>
        </authorList>
    </citation>
    <scope>NUCLEOTIDE SEQUENCE</scope>
    <source>
        <strain evidence="7">CBS 110217</strain>
    </source>
</reference>
<evidence type="ECO:0000256" key="5">
    <source>
        <dbReference type="SAM" id="MobiDB-lite"/>
    </source>
</evidence>
<dbReference type="SMART" id="SM00291">
    <property type="entry name" value="ZnF_ZZ"/>
    <property type="match status" value="1"/>
</dbReference>
<evidence type="ECO:0000313" key="7">
    <source>
        <dbReference type="EMBL" id="KAF2033091.1"/>
    </source>
</evidence>
<dbReference type="SUPFAM" id="SSF57850">
    <property type="entry name" value="RING/U-box"/>
    <property type="match status" value="1"/>
</dbReference>
<dbReference type="InterPro" id="IPR000433">
    <property type="entry name" value="Znf_ZZ"/>
</dbReference>
<accession>A0A9P4LMT9</accession>
<dbReference type="PANTHER" id="PTHR20930:SF0">
    <property type="entry name" value="PROTEIN ILRUN"/>
    <property type="match status" value="1"/>
</dbReference>
<sequence>MASPDPSQIPPAYQGQTNGDNKRASTYVNDNRYSQVYTQSQLYYSYYAPQPIPWTQPLAPQPAPYAQLQPSQLAANIQPHYGSTTQTSFVAELPAPLPPAPPTTTPNQQLKEDELLAHKLQNMEVEEVRQRSSSNVSQFQRPVSMVTPGPQDHSPLLHQVSSLSLRPLSTNESLRPLSTIEALRPRSTTTSSKSVPWSPGSFGPSTSTLPEVVPQPPSVSYAGTQSENLPIPVEADQQPVIAPPVVISEPNALSVYLEENRQVPYPPTWRLSPVIATFYASASNKIAPNTDWLSQQEIFTWRTIRPTEHAYNPSAPSYTFRFTSKGGSFRDPRFSWIMTTPDVISDPKKASKSKDPPWTYDLRVDLNSGMRKTEVLGHGKKKSIITTYIHALNYDSLRFVGPDGRPYMWVSSACVSSINGSRYDTIRHALFAARGQIPDPLYGEIVADHTFWDGYIDTTEVHTGVKCDGCQTSPIKGLRFKCKTCHHHDVCAACHQSILSSGFGPAMQQSCDLSLVCLPDEALSIRSSRVDPALILATLQVLKDWERSTLRDEKRKIPAGFAVSESAARKCDLGIMSYWKAGDWDKKNAANEKMGTVVKARSRTEGGGKAEVEGQGSSALGNLVDAGFALAGHGTVGPGAGHGGGGDGGGGAGGGAGDGS</sequence>
<feature type="compositionally biased region" description="Polar residues" evidence="5">
    <location>
        <begin position="131"/>
        <end position="141"/>
    </location>
</feature>
<organism evidence="7 8">
    <name type="scientific">Setomelanomma holmii</name>
    <dbReference type="NCBI Taxonomy" id="210430"/>
    <lineage>
        <taxon>Eukaryota</taxon>
        <taxon>Fungi</taxon>
        <taxon>Dikarya</taxon>
        <taxon>Ascomycota</taxon>
        <taxon>Pezizomycotina</taxon>
        <taxon>Dothideomycetes</taxon>
        <taxon>Pleosporomycetidae</taxon>
        <taxon>Pleosporales</taxon>
        <taxon>Pleosporineae</taxon>
        <taxon>Phaeosphaeriaceae</taxon>
        <taxon>Setomelanomma</taxon>
    </lineage>
</organism>
<proteinExistence type="predicted"/>
<evidence type="ECO:0000256" key="4">
    <source>
        <dbReference type="PROSITE-ProRule" id="PRU00228"/>
    </source>
</evidence>
<feature type="compositionally biased region" description="Polar residues" evidence="5">
    <location>
        <begin position="186"/>
        <end position="195"/>
    </location>
</feature>
<dbReference type="Proteomes" id="UP000799777">
    <property type="component" value="Unassembled WGS sequence"/>
</dbReference>
<dbReference type="AlphaFoldDB" id="A0A9P4LMT9"/>
<keyword evidence="3" id="KW-0862">Zinc</keyword>
<evidence type="ECO:0000256" key="1">
    <source>
        <dbReference type="ARBA" id="ARBA00022723"/>
    </source>
</evidence>
<dbReference type="InterPro" id="IPR043145">
    <property type="entry name" value="Znf_ZZ_sf"/>
</dbReference>
<name>A0A9P4LMT9_9PLEO</name>
<keyword evidence="8" id="KW-1185">Reference proteome</keyword>
<evidence type="ECO:0000256" key="2">
    <source>
        <dbReference type="ARBA" id="ARBA00022771"/>
    </source>
</evidence>
<evidence type="ECO:0000313" key="8">
    <source>
        <dbReference type="Proteomes" id="UP000799777"/>
    </source>
</evidence>
<protein>
    <recommendedName>
        <fullName evidence="6">ZZ-type domain-containing protein</fullName>
    </recommendedName>
</protein>
<dbReference type="PANTHER" id="PTHR20930">
    <property type="entry name" value="OVARIAN CARCINOMA ANTIGEN CA125-RELATED"/>
    <property type="match status" value="1"/>
</dbReference>
<feature type="region of interest" description="Disordered" evidence="5">
    <location>
        <begin position="638"/>
        <end position="660"/>
    </location>
</feature>
<gene>
    <name evidence="7" type="ORF">EK21DRAFT_59275</name>
</gene>
<comment type="caution">
    <text evidence="7">The sequence shown here is derived from an EMBL/GenBank/DDBJ whole genome shotgun (WGS) entry which is preliminary data.</text>
</comment>
<evidence type="ECO:0000256" key="3">
    <source>
        <dbReference type="ARBA" id="ARBA00022833"/>
    </source>
</evidence>
<feature type="region of interest" description="Disordered" evidence="5">
    <location>
        <begin position="1"/>
        <end position="28"/>
    </location>
</feature>
<keyword evidence="2 4" id="KW-0863">Zinc-finger</keyword>
<dbReference type="EMBL" id="ML978168">
    <property type="protein sequence ID" value="KAF2033091.1"/>
    <property type="molecule type" value="Genomic_DNA"/>
</dbReference>
<dbReference type="Gene3D" id="3.30.60.90">
    <property type="match status" value="1"/>
</dbReference>
<feature type="compositionally biased region" description="Polar residues" evidence="5">
    <location>
        <begin position="14"/>
        <end position="28"/>
    </location>
</feature>